<dbReference type="Pfam" id="PF00873">
    <property type="entry name" value="ACR_tran"/>
    <property type="match status" value="1"/>
</dbReference>
<dbReference type="EMBL" id="WIXJ01000002">
    <property type="protein sequence ID" value="MQY51107.1"/>
    <property type="molecule type" value="Genomic_DNA"/>
</dbReference>
<keyword evidence="3" id="KW-1003">Cell membrane</keyword>
<sequence length="1041" mass="111553">MNLSAAFIKRPVATTLLTLGIALAGSVAFFLLPVAPLPQVDFPTIAVQASLPGASPETMASTVATPLERSLGVIAGVTEITSSSSQGSTRVILQFDLSRNIDGAARDVQAALNAARALLPTGLPSNPTYRKVNPADAPIMILSLTSPTKSRGEMYDAASTVLAQKIAQLDGIGQVSVGGASLPAVRVELDPPTLNRLGIGTEDVRTAIAAANANRPKGVLETDLRHWQILANDQARMAADYLPLIVAYRNGAAVRLGDVARVEDAMEDVRNAGLANGKPAVMMILNRQPGANIIETVDRVRALLPQLRASIPGDIDLNVVMDRTPTIRASLHEVERTLVISVVLVVLVVFLFLRNARAALIPSVVVPASLIGTFAIMYLAGFSLNTLSLMALTIATGFVVDDAVVVLENVSRHIENGLSPLQAALRGAREVGFTVLSMSVSLIAVFLPILLMGGIVGRLFREFAVTLSAAILVSLALSLTMTPMMCAYLLRSPDQEKRGRFYQKSEGVFLGALNLYRRSLDWALAHGRMMLLLLAAIVGLNVYLFTIVPKGFFPQQDVGRISGMIQADQSISFQAMQQKLANYVETVRADPAVANVAAFTGGGARNSGFMFISLKPIAERQISADQVIARLRPKLAREPGASLFLQAQQDVRVGGRPGNAQYQYTLQADNTDELRVWTPRLRQALMQLPQLADVNADQQDKGLQTRLVIDHDAAARLGISQQLIDATLNDLFGQRPVSTIYNPLNQYHVVMEAAPQYWQSPEALKDVYVIAPGSNGTTASVPLAAFAHYEAASTPLDVNHQGQFAAATISFNLPTGVSLSDATRLIDETMVRIGVPSTVHGSFQGTAKAFQMSLDNQPLLILAALITVYLVLGILYESYIHPLTILSTLPSAGVGAILALLATGTEFSIIALIGVILLIGIVKKNAIMMIDFAIEAERRDGLSPREAILQACLLRFRPIMMTTLAALLGAIPLAIGFSDGAEFRRPLGISIVGGLILSQLLTLYTTPVVYLYHDRFRLWFQAALARRRGVTAAADPSGISS</sequence>
<dbReference type="FunFam" id="1.20.1640.10:FF:000001">
    <property type="entry name" value="Efflux pump membrane transporter"/>
    <property type="match status" value="1"/>
</dbReference>
<evidence type="ECO:0000256" key="8">
    <source>
        <dbReference type="SAM" id="Phobius"/>
    </source>
</evidence>
<keyword evidence="2" id="KW-0813">Transport</keyword>
<evidence type="ECO:0000313" key="9">
    <source>
        <dbReference type="EMBL" id="MQY51107.1"/>
    </source>
</evidence>
<dbReference type="Proteomes" id="UP000480275">
    <property type="component" value="Unassembled WGS sequence"/>
</dbReference>
<feature type="transmembrane region" description="Helical" evidence="8">
    <location>
        <begin position="431"/>
        <end position="451"/>
    </location>
</feature>
<evidence type="ECO:0000256" key="5">
    <source>
        <dbReference type="ARBA" id="ARBA00022692"/>
    </source>
</evidence>
<protein>
    <submittedName>
        <fullName evidence="9">Multidrug efflux RND transporter permease subunit</fullName>
    </submittedName>
</protein>
<dbReference type="PANTHER" id="PTHR32063">
    <property type="match status" value="1"/>
</dbReference>
<dbReference type="Gene3D" id="3.30.2090.10">
    <property type="entry name" value="Multidrug efflux transporter AcrB TolC docking domain, DN and DC subdomains"/>
    <property type="match status" value="2"/>
</dbReference>
<evidence type="ECO:0000256" key="3">
    <source>
        <dbReference type="ARBA" id="ARBA00022475"/>
    </source>
</evidence>
<feature type="transmembrane region" description="Helical" evidence="8">
    <location>
        <begin position="896"/>
        <end position="922"/>
    </location>
</feature>
<keyword evidence="4" id="KW-0997">Cell inner membrane</keyword>
<evidence type="ECO:0000256" key="6">
    <source>
        <dbReference type="ARBA" id="ARBA00022989"/>
    </source>
</evidence>
<reference evidence="9 10" key="1">
    <citation type="submission" date="2019-10" db="EMBL/GenBank/DDBJ databases">
        <title>Whole-genome sequence of the purple nonsulfur photosynthetic bacterium Rhodocyclus tenuis.</title>
        <authorList>
            <person name="Kyndt J.A."/>
            <person name="Meyer T.E."/>
        </authorList>
    </citation>
    <scope>NUCLEOTIDE SEQUENCE [LARGE SCALE GENOMIC DNA]</scope>
    <source>
        <strain evidence="9 10">DSM 110</strain>
    </source>
</reference>
<feature type="transmembrane region" description="Helical" evidence="8">
    <location>
        <begin position="337"/>
        <end position="353"/>
    </location>
</feature>
<name>A0A6L5JUQ3_RHOTE</name>
<dbReference type="FunFam" id="3.30.70.1430:FF:000001">
    <property type="entry name" value="Efflux pump membrane transporter"/>
    <property type="match status" value="1"/>
</dbReference>
<feature type="transmembrane region" description="Helical" evidence="8">
    <location>
        <begin position="360"/>
        <end position="381"/>
    </location>
</feature>
<comment type="caution">
    <text evidence="9">The sequence shown here is derived from an EMBL/GenBank/DDBJ whole genome shotgun (WGS) entry which is preliminary data.</text>
</comment>
<dbReference type="OrthoDB" id="9042683at2"/>
<feature type="transmembrane region" description="Helical" evidence="8">
    <location>
        <begin position="463"/>
        <end position="489"/>
    </location>
</feature>
<dbReference type="PANTHER" id="PTHR32063:SF34">
    <property type="entry name" value="MULTIDRUG RESISTANCE PROTEIN MDTC"/>
    <property type="match status" value="1"/>
</dbReference>
<dbReference type="NCBIfam" id="NF033617">
    <property type="entry name" value="RND_permease_2"/>
    <property type="match status" value="1"/>
</dbReference>
<gene>
    <name evidence="9" type="ORF">GHK24_04860</name>
</gene>
<feature type="transmembrane region" description="Helical" evidence="8">
    <location>
        <begin position="989"/>
        <end position="1012"/>
    </location>
</feature>
<keyword evidence="5 8" id="KW-0812">Transmembrane</keyword>
<dbReference type="SUPFAM" id="SSF82866">
    <property type="entry name" value="Multidrug efflux transporter AcrB transmembrane domain"/>
    <property type="match status" value="2"/>
</dbReference>
<organism evidence="9 10">
    <name type="scientific">Rhodocyclus tenuis</name>
    <name type="common">Rhodospirillum tenue</name>
    <dbReference type="NCBI Taxonomy" id="1066"/>
    <lineage>
        <taxon>Bacteria</taxon>
        <taxon>Pseudomonadati</taxon>
        <taxon>Pseudomonadota</taxon>
        <taxon>Betaproteobacteria</taxon>
        <taxon>Rhodocyclales</taxon>
        <taxon>Rhodocyclaceae</taxon>
        <taxon>Rhodocyclus</taxon>
    </lineage>
</organism>
<evidence type="ECO:0000256" key="4">
    <source>
        <dbReference type="ARBA" id="ARBA00022519"/>
    </source>
</evidence>
<evidence type="ECO:0000256" key="7">
    <source>
        <dbReference type="ARBA" id="ARBA00023136"/>
    </source>
</evidence>
<dbReference type="Gene3D" id="1.20.1640.10">
    <property type="entry name" value="Multidrug efflux transporter AcrB transmembrane domain"/>
    <property type="match status" value="2"/>
</dbReference>
<dbReference type="InterPro" id="IPR027463">
    <property type="entry name" value="AcrB_DN_DC_subdom"/>
</dbReference>
<accession>A0A6L5JUQ3</accession>
<keyword evidence="6 8" id="KW-1133">Transmembrane helix</keyword>
<dbReference type="InterPro" id="IPR001036">
    <property type="entry name" value="Acrflvin-R"/>
</dbReference>
<dbReference type="Gene3D" id="3.30.70.1430">
    <property type="entry name" value="Multidrug efflux transporter AcrB pore domain"/>
    <property type="match status" value="2"/>
</dbReference>
<feature type="transmembrane region" description="Helical" evidence="8">
    <location>
        <begin position="529"/>
        <end position="548"/>
    </location>
</feature>
<dbReference type="GO" id="GO:0042910">
    <property type="term" value="F:xenobiotic transmembrane transporter activity"/>
    <property type="evidence" value="ECO:0007669"/>
    <property type="project" value="TreeGrafter"/>
</dbReference>
<evidence type="ECO:0000256" key="2">
    <source>
        <dbReference type="ARBA" id="ARBA00022448"/>
    </source>
</evidence>
<dbReference type="Gene3D" id="3.30.70.1320">
    <property type="entry name" value="Multidrug efflux transporter AcrB pore domain like"/>
    <property type="match status" value="1"/>
</dbReference>
<keyword evidence="7 8" id="KW-0472">Membrane</keyword>
<dbReference type="PRINTS" id="PR00702">
    <property type="entry name" value="ACRIFLAVINRP"/>
</dbReference>
<comment type="subcellular location">
    <subcellularLocation>
        <location evidence="1">Cell inner membrane</location>
        <topology evidence="1">Multi-pass membrane protein</topology>
    </subcellularLocation>
</comment>
<dbReference type="AlphaFoldDB" id="A0A6L5JUQ3"/>
<dbReference type="Gene3D" id="3.30.70.1440">
    <property type="entry name" value="Multidrug efflux transporter AcrB pore domain"/>
    <property type="match status" value="1"/>
</dbReference>
<evidence type="ECO:0000256" key="1">
    <source>
        <dbReference type="ARBA" id="ARBA00004429"/>
    </source>
</evidence>
<dbReference type="GO" id="GO:0005886">
    <property type="term" value="C:plasma membrane"/>
    <property type="evidence" value="ECO:0007669"/>
    <property type="project" value="UniProtKB-SubCell"/>
</dbReference>
<feature type="transmembrane region" description="Helical" evidence="8">
    <location>
        <begin position="959"/>
        <end position="977"/>
    </location>
</feature>
<proteinExistence type="predicted"/>
<feature type="transmembrane region" description="Helical" evidence="8">
    <location>
        <begin position="858"/>
        <end position="876"/>
    </location>
</feature>
<evidence type="ECO:0000313" key="10">
    <source>
        <dbReference type="Proteomes" id="UP000480275"/>
    </source>
</evidence>
<dbReference type="SUPFAM" id="SSF82714">
    <property type="entry name" value="Multidrug efflux transporter AcrB TolC docking domain, DN and DC subdomains"/>
    <property type="match status" value="2"/>
</dbReference>
<dbReference type="SUPFAM" id="SSF82693">
    <property type="entry name" value="Multidrug efflux transporter AcrB pore domain, PN1, PN2, PC1 and PC2 subdomains"/>
    <property type="match status" value="3"/>
</dbReference>